<feature type="transmembrane region" description="Helical" evidence="6">
    <location>
        <begin position="134"/>
        <end position="151"/>
    </location>
</feature>
<reference evidence="7" key="1">
    <citation type="journal article" date="2014" name="Front. Microbiol.">
        <title>High frequency of phylogenetically diverse reductive dehalogenase-homologous genes in deep subseafloor sedimentary metagenomes.</title>
        <authorList>
            <person name="Kawai M."/>
            <person name="Futagami T."/>
            <person name="Toyoda A."/>
            <person name="Takaki Y."/>
            <person name="Nishi S."/>
            <person name="Hori S."/>
            <person name="Arai W."/>
            <person name="Tsubouchi T."/>
            <person name="Morono Y."/>
            <person name="Uchiyama I."/>
            <person name="Ito T."/>
            <person name="Fujiyama A."/>
            <person name="Inagaki F."/>
            <person name="Takami H."/>
        </authorList>
    </citation>
    <scope>NUCLEOTIDE SEQUENCE</scope>
    <source>
        <strain evidence="7">Expedition CK06-06</strain>
    </source>
</reference>
<keyword evidence="3 6" id="KW-0812">Transmembrane</keyword>
<evidence type="ECO:0000256" key="6">
    <source>
        <dbReference type="SAM" id="Phobius"/>
    </source>
</evidence>
<evidence type="ECO:0000256" key="1">
    <source>
        <dbReference type="ARBA" id="ARBA00004651"/>
    </source>
</evidence>
<accession>X1M3T3</accession>
<dbReference type="Gene3D" id="1.20.1250.20">
    <property type="entry name" value="MFS general substrate transporter like domains"/>
    <property type="match status" value="1"/>
</dbReference>
<dbReference type="SUPFAM" id="SSF103473">
    <property type="entry name" value="MFS general substrate transporter"/>
    <property type="match status" value="1"/>
</dbReference>
<sequence>LGWRNSYLVLAVIVWISIIPLCLLVIRTKPAEKGLYPDGLETAEAATMTEHLASDSSGLSLRMALTTPAFWLIAAAFLSSNFSNMGAIQAQVPYLDDIGFPTGTAAAALGAVGLGSGIGKIFFGWLCDRIPPKYACAIGLCLQLVAIFMLMNVGPASPMAIEIARSLEL</sequence>
<dbReference type="GO" id="GO:0005886">
    <property type="term" value="C:plasma membrane"/>
    <property type="evidence" value="ECO:0007669"/>
    <property type="project" value="UniProtKB-SubCell"/>
</dbReference>
<dbReference type="PANTHER" id="PTHR43124">
    <property type="entry name" value="PURINE EFFLUX PUMP PBUE"/>
    <property type="match status" value="1"/>
</dbReference>
<evidence type="ECO:0000256" key="4">
    <source>
        <dbReference type="ARBA" id="ARBA00022989"/>
    </source>
</evidence>
<feature type="non-terminal residue" evidence="7">
    <location>
        <position position="1"/>
    </location>
</feature>
<feature type="transmembrane region" description="Helical" evidence="6">
    <location>
        <begin position="6"/>
        <end position="26"/>
    </location>
</feature>
<gene>
    <name evidence="7" type="ORF">S06H3_30058</name>
</gene>
<name>X1M3T3_9ZZZZ</name>
<comment type="caution">
    <text evidence="7">The sequence shown here is derived from an EMBL/GenBank/DDBJ whole genome shotgun (WGS) entry which is preliminary data.</text>
</comment>
<organism evidence="7">
    <name type="scientific">marine sediment metagenome</name>
    <dbReference type="NCBI Taxonomy" id="412755"/>
    <lineage>
        <taxon>unclassified sequences</taxon>
        <taxon>metagenomes</taxon>
        <taxon>ecological metagenomes</taxon>
    </lineage>
</organism>
<evidence type="ECO:0000256" key="5">
    <source>
        <dbReference type="ARBA" id="ARBA00023136"/>
    </source>
</evidence>
<dbReference type="Pfam" id="PF07690">
    <property type="entry name" value="MFS_1"/>
    <property type="match status" value="1"/>
</dbReference>
<evidence type="ECO:0000313" key="7">
    <source>
        <dbReference type="EMBL" id="GAI25983.1"/>
    </source>
</evidence>
<keyword evidence="4 6" id="KW-1133">Transmembrane helix</keyword>
<dbReference type="InterPro" id="IPR036259">
    <property type="entry name" value="MFS_trans_sf"/>
</dbReference>
<proteinExistence type="predicted"/>
<dbReference type="AlphaFoldDB" id="X1M3T3"/>
<dbReference type="EMBL" id="BARV01017673">
    <property type="protein sequence ID" value="GAI25983.1"/>
    <property type="molecule type" value="Genomic_DNA"/>
</dbReference>
<dbReference type="GO" id="GO:0022857">
    <property type="term" value="F:transmembrane transporter activity"/>
    <property type="evidence" value="ECO:0007669"/>
    <property type="project" value="InterPro"/>
</dbReference>
<feature type="transmembrane region" description="Helical" evidence="6">
    <location>
        <begin position="98"/>
        <end position="122"/>
    </location>
</feature>
<keyword evidence="2" id="KW-1003">Cell membrane</keyword>
<comment type="subcellular location">
    <subcellularLocation>
        <location evidence="1">Cell membrane</location>
        <topology evidence="1">Multi-pass membrane protein</topology>
    </subcellularLocation>
</comment>
<dbReference type="InterPro" id="IPR050189">
    <property type="entry name" value="MFS_Efflux_Transporters"/>
</dbReference>
<evidence type="ECO:0008006" key="8">
    <source>
        <dbReference type="Google" id="ProtNLM"/>
    </source>
</evidence>
<protein>
    <recommendedName>
        <fullName evidence="8">Major facilitator superfamily (MFS) profile domain-containing protein</fullName>
    </recommendedName>
</protein>
<keyword evidence="5 6" id="KW-0472">Membrane</keyword>
<dbReference type="InterPro" id="IPR011701">
    <property type="entry name" value="MFS"/>
</dbReference>
<evidence type="ECO:0000256" key="2">
    <source>
        <dbReference type="ARBA" id="ARBA00022475"/>
    </source>
</evidence>
<dbReference type="PANTHER" id="PTHR43124:SF3">
    <property type="entry name" value="CHLORAMPHENICOL EFFLUX PUMP RV0191"/>
    <property type="match status" value="1"/>
</dbReference>
<evidence type="ECO:0000256" key="3">
    <source>
        <dbReference type="ARBA" id="ARBA00022692"/>
    </source>
</evidence>